<dbReference type="STRING" id="202956.BJN41_09445"/>
<keyword evidence="2" id="KW-0732">Signal</keyword>
<evidence type="ECO:0000313" key="3">
    <source>
        <dbReference type="EMBL" id="OFE43266.1"/>
    </source>
</evidence>
<dbReference type="PROSITE" id="PS51257">
    <property type="entry name" value="PROKAR_LIPOPROTEIN"/>
    <property type="match status" value="1"/>
</dbReference>
<protein>
    <recommendedName>
        <fullName evidence="5">Lipoprotein</fullName>
    </recommendedName>
</protein>
<evidence type="ECO:0008006" key="5">
    <source>
        <dbReference type="Google" id="ProtNLM"/>
    </source>
</evidence>
<name>A0A1E8E188_9GAMM</name>
<sequence length="90" mass="9048">MIQKLTLAALIAASLALTACAKKESAPATETDASSAVVDNAQVSPEQQAAIDAIDQPILDEGNTDIPEDVANAPADVATADTEVAASEAQ</sequence>
<dbReference type="eggNOG" id="ENOG5031RUU">
    <property type="taxonomic scope" value="Bacteria"/>
</dbReference>
<gene>
    <name evidence="3" type="ORF">BJN41_09445</name>
</gene>
<reference evidence="3 4" key="1">
    <citation type="submission" date="2016-10" db="EMBL/GenBank/DDBJ databases">
        <title>Genome of airborne Acinetobacter sp. 5-2Ac02 in the hospital environment: Species near to Acinetobacter towneri.</title>
        <authorList>
            <person name="Barbosa B."/>
            <person name="Fernandez-Garcia L."/>
            <person name="Gato E."/>
            <person name="Leao R."/>
            <person name="Albano R."/>
            <person name="Fernandez B."/>
            <person name="Fernandez-Cuenca F."/>
            <person name="Marques E."/>
            <person name="Tomas M."/>
        </authorList>
    </citation>
    <scope>NUCLEOTIDE SEQUENCE [LARGE SCALE GENOMIC DNA]</scope>
    <source>
        <strain evidence="3 4">5-2Ac02</strain>
    </source>
</reference>
<accession>A0A1E8E188</accession>
<dbReference type="AlphaFoldDB" id="A0A1E8E188"/>
<dbReference type="RefSeq" id="WP_026438127.1">
    <property type="nucleotide sequence ID" value="NZ_CP183897.1"/>
</dbReference>
<evidence type="ECO:0000313" key="4">
    <source>
        <dbReference type="Proteomes" id="UP000186931"/>
    </source>
</evidence>
<dbReference type="EMBL" id="MKQS01000014">
    <property type="protein sequence ID" value="OFE43266.1"/>
    <property type="molecule type" value="Genomic_DNA"/>
</dbReference>
<feature type="region of interest" description="Disordered" evidence="1">
    <location>
        <begin position="22"/>
        <end position="72"/>
    </location>
</feature>
<evidence type="ECO:0000256" key="2">
    <source>
        <dbReference type="SAM" id="SignalP"/>
    </source>
</evidence>
<feature type="chain" id="PRO_5009213438" description="Lipoprotein" evidence="2">
    <location>
        <begin position="22"/>
        <end position="90"/>
    </location>
</feature>
<dbReference type="Proteomes" id="UP000186931">
    <property type="component" value="Unassembled WGS sequence"/>
</dbReference>
<evidence type="ECO:0000256" key="1">
    <source>
        <dbReference type="SAM" id="MobiDB-lite"/>
    </source>
</evidence>
<organism evidence="3 4">
    <name type="scientific">Acinetobacter towneri</name>
    <dbReference type="NCBI Taxonomy" id="202956"/>
    <lineage>
        <taxon>Bacteria</taxon>
        <taxon>Pseudomonadati</taxon>
        <taxon>Pseudomonadota</taxon>
        <taxon>Gammaproteobacteria</taxon>
        <taxon>Moraxellales</taxon>
        <taxon>Moraxellaceae</taxon>
        <taxon>Acinetobacter</taxon>
    </lineage>
</organism>
<feature type="signal peptide" evidence="2">
    <location>
        <begin position="1"/>
        <end position="21"/>
    </location>
</feature>
<proteinExistence type="predicted"/>
<comment type="caution">
    <text evidence="3">The sequence shown here is derived from an EMBL/GenBank/DDBJ whole genome shotgun (WGS) entry which is preliminary data.</text>
</comment>